<evidence type="ECO:0000313" key="2">
    <source>
        <dbReference type="EMBL" id="MTW05619.1"/>
    </source>
</evidence>
<feature type="region of interest" description="Disordered" evidence="1">
    <location>
        <begin position="90"/>
        <end position="110"/>
    </location>
</feature>
<gene>
    <name evidence="2" type="ORF">GM668_26430</name>
</gene>
<accession>A0A6L6Q843</accession>
<dbReference type="Proteomes" id="UP000484015">
    <property type="component" value="Unassembled WGS sequence"/>
</dbReference>
<dbReference type="Pfam" id="PF05488">
    <property type="entry name" value="PAAR_motif"/>
    <property type="match status" value="1"/>
</dbReference>
<dbReference type="RefSeq" id="WP_155441966.1">
    <property type="nucleotide sequence ID" value="NZ_WNLA01000027.1"/>
</dbReference>
<organism evidence="2 3">
    <name type="scientific">Pseudoduganella ginsengisoli</name>
    <dbReference type="NCBI Taxonomy" id="1462440"/>
    <lineage>
        <taxon>Bacteria</taxon>
        <taxon>Pseudomonadati</taxon>
        <taxon>Pseudomonadota</taxon>
        <taxon>Betaproteobacteria</taxon>
        <taxon>Burkholderiales</taxon>
        <taxon>Oxalobacteraceae</taxon>
        <taxon>Telluria group</taxon>
        <taxon>Pseudoduganella</taxon>
    </lineage>
</organism>
<dbReference type="CDD" id="cd14744">
    <property type="entry name" value="PAAR_CT_2"/>
    <property type="match status" value="1"/>
</dbReference>
<reference evidence="2 3" key="1">
    <citation type="submission" date="2019-11" db="EMBL/GenBank/DDBJ databases">
        <title>Type strains purchased from KCTC, JCM and DSMZ.</title>
        <authorList>
            <person name="Lu H."/>
        </authorList>
    </citation>
    <scope>NUCLEOTIDE SEQUENCE [LARGE SCALE GENOMIC DNA]</scope>
    <source>
        <strain evidence="2 3">KCTC 42409</strain>
    </source>
</reference>
<sequence>MGKAIIRQGDRTSHGGIVKEGFSHAILFGKPIAGRGHKVYCPLCKGDFPIIEGTNNHFFGAIGTAVEGMKTACGATLIASQHAATIDVSSSAANHQSKHTSDPALSTHSAPQQLSFDDKYVLIDEDSGTPLQATEYAIRRANGDLEFGITDAVGHTHLLSATAQAESVDIYI</sequence>
<proteinExistence type="predicted"/>
<dbReference type="InterPro" id="IPR008727">
    <property type="entry name" value="PAAR_motif"/>
</dbReference>
<protein>
    <submittedName>
        <fullName evidence="2">PAAR domain-containing protein</fullName>
    </submittedName>
</protein>
<evidence type="ECO:0000313" key="3">
    <source>
        <dbReference type="Proteomes" id="UP000484015"/>
    </source>
</evidence>
<dbReference type="AlphaFoldDB" id="A0A6L6Q843"/>
<name>A0A6L6Q843_9BURK</name>
<dbReference type="OrthoDB" id="197187at2"/>
<comment type="caution">
    <text evidence="2">The sequence shown here is derived from an EMBL/GenBank/DDBJ whole genome shotgun (WGS) entry which is preliminary data.</text>
</comment>
<keyword evidence="3" id="KW-1185">Reference proteome</keyword>
<dbReference type="EMBL" id="WNLA01000027">
    <property type="protein sequence ID" value="MTW05619.1"/>
    <property type="molecule type" value="Genomic_DNA"/>
</dbReference>
<evidence type="ECO:0000256" key="1">
    <source>
        <dbReference type="SAM" id="MobiDB-lite"/>
    </source>
</evidence>